<accession>A0A097J1D8</accession>
<protein>
    <recommendedName>
        <fullName evidence="2">Nucleoid disruption protein</fullName>
    </recommendedName>
</protein>
<keyword evidence="3" id="KW-1121">Modulation of host cell cycle by virus</keyword>
<dbReference type="InterPro" id="IPR009514">
    <property type="entry name" value="Phage_Ndd"/>
</dbReference>
<dbReference type="RefSeq" id="YP_009098650.1">
    <property type="nucleotide sequence ID" value="NC_025419.1"/>
</dbReference>
<name>A0A097J1D8_BPR03</name>
<evidence type="ECO:0000256" key="1">
    <source>
        <dbReference type="ARBA" id="ARBA00003241"/>
    </source>
</evidence>
<dbReference type="GO" id="GO:0003677">
    <property type="term" value="F:DNA binding"/>
    <property type="evidence" value="ECO:0007669"/>
    <property type="project" value="UniProtKB-KW"/>
</dbReference>
<sequence>MAAYSCGLGVENNLEEINMKYMTVTDLNNAGATVIGTIKGGEWFLGTPHKDILSKPGFYFLVSKLDGRPFSNPCVSARFYVGNQRSKQGFSAVLSHIRQRRSQLARTIANTNVPYTVFYLPASKMKPLTTGFGKGQLALAFTRNHHSEYQTLEEMNRMLADNFKFVLQAY</sequence>
<evidence type="ECO:0000313" key="7">
    <source>
        <dbReference type="EMBL" id="AIT73000.1"/>
    </source>
</evidence>
<dbReference type="GeneID" id="22114014"/>
<proteinExistence type="predicted"/>
<dbReference type="EMBL" id="KM606994">
    <property type="protein sequence ID" value="AIT73000.1"/>
    <property type="molecule type" value="Genomic_DNA"/>
</dbReference>
<evidence type="ECO:0000256" key="2">
    <source>
        <dbReference type="ARBA" id="ARBA00015643"/>
    </source>
</evidence>
<evidence type="ECO:0000256" key="4">
    <source>
        <dbReference type="ARBA" id="ARBA00022581"/>
    </source>
</evidence>
<dbReference type="OrthoDB" id="11172at10239"/>
<keyword evidence="5" id="KW-1248">Inhibition of host DNA replication by virus</keyword>
<evidence type="ECO:0000313" key="8">
    <source>
        <dbReference type="Proteomes" id="UP000029934"/>
    </source>
</evidence>
<evidence type="ECO:0000256" key="3">
    <source>
        <dbReference type="ARBA" id="ARBA00022504"/>
    </source>
</evidence>
<evidence type="ECO:0000256" key="6">
    <source>
        <dbReference type="ARBA" id="ARBA00023125"/>
    </source>
</evidence>
<comment type="function">
    <text evidence="1">Disorganizes the host nucleoid and inhibits replication, but without host DNA cleavage or degradation. Only the architecture of the nucleoid is affected. May act on the host chromosomal sequences that determine the structure of the nucleoid. Binds to dsDNA but not to ssDNA.</text>
</comment>
<reference evidence="7 8" key="1">
    <citation type="submission" date="2014-09" db="EMBL/GenBank/DDBJ databases">
        <title>Complete Genome Sequences of T4-like Bacteriophages RB3, RB5, RB6, RB7, RB9, RB10, RB27, RB33, RB55, RB59, and RB68.</title>
        <authorList>
            <person name="Yaung S.J."/>
            <person name="Esvelt K.M."/>
            <person name="Church G.M."/>
        </authorList>
    </citation>
    <scope>NUCLEOTIDE SEQUENCE [LARGE SCALE GENOMIC DNA]</scope>
</reference>
<keyword evidence="8" id="KW-1185">Reference proteome</keyword>
<keyword evidence="6" id="KW-0238">DNA-binding</keyword>
<dbReference type="Proteomes" id="UP000029934">
    <property type="component" value="Segment"/>
</dbReference>
<keyword evidence="4" id="KW-0945">Host-virus interaction</keyword>
<dbReference type="GO" id="GO:0044071">
    <property type="term" value="P:symbiont-mediated perturbation of host cell cycle progression"/>
    <property type="evidence" value="ECO:0007669"/>
    <property type="project" value="UniProtKB-KW"/>
</dbReference>
<gene>
    <name evidence="7" type="primary">ndd</name>
    <name evidence="7" type="ORF">RB3_264</name>
</gene>
<dbReference type="GO" id="GO:0098673">
    <property type="term" value="P:symbiont-mediated suppression of host DNA replication"/>
    <property type="evidence" value="ECO:0007669"/>
    <property type="project" value="UniProtKB-KW"/>
</dbReference>
<dbReference type="KEGG" id="vg:22114014"/>
<organismHost>
    <name type="scientific">Escherichia coli</name>
    <dbReference type="NCBI Taxonomy" id="562"/>
</organismHost>
<dbReference type="Pfam" id="PF06591">
    <property type="entry name" value="Phage_T4_Ndd"/>
    <property type="match status" value="1"/>
</dbReference>
<organism evidence="7 8">
    <name type="scientific">Enterobacteria phage RB3</name>
    <name type="common">Bacteriophage RB3</name>
    <dbReference type="NCBI Taxonomy" id="31533"/>
    <lineage>
        <taxon>Viruses</taxon>
        <taxon>Duplodnaviria</taxon>
        <taxon>Heunggongvirae</taxon>
        <taxon>Uroviricota</taxon>
        <taxon>Caudoviricetes</taxon>
        <taxon>Pantevenvirales</taxon>
        <taxon>Straboviridae</taxon>
        <taxon>Tevenvirinae</taxon>
        <taxon>Tequatrovirus</taxon>
        <taxon>Tequatrovirus RB3</taxon>
    </lineage>
</organism>
<evidence type="ECO:0000256" key="5">
    <source>
        <dbReference type="ARBA" id="ARBA00023019"/>
    </source>
</evidence>